<dbReference type="Proteomes" id="UP000824019">
    <property type="component" value="Unassembled WGS sequence"/>
</dbReference>
<evidence type="ECO:0000313" key="2">
    <source>
        <dbReference type="EMBL" id="MBS5829646.1"/>
    </source>
</evidence>
<keyword evidence="1" id="KW-1133">Transmembrane helix</keyword>
<feature type="transmembrane region" description="Helical" evidence="1">
    <location>
        <begin position="45"/>
        <end position="62"/>
    </location>
</feature>
<keyword evidence="1" id="KW-0472">Membrane</keyword>
<evidence type="ECO:0000313" key="3">
    <source>
        <dbReference type="Proteomes" id="UP000824019"/>
    </source>
</evidence>
<keyword evidence="1" id="KW-0812">Transmembrane</keyword>
<organism evidence="2 3">
    <name type="scientific">Campylobacter concisus</name>
    <dbReference type="NCBI Taxonomy" id="199"/>
    <lineage>
        <taxon>Bacteria</taxon>
        <taxon>Pseudomonadati</taxon>
        <taxon>Campylobacterota</taxon>
        <taxon>Epsilonproteobacteria</taxon>
        <taxon>Campylobacterales</taxon>
        <taxon>Campylobacteraceae</taxon>
        <taxon>Campylobacter</taxon>
    </lineage>
</organism>
<protein>
    <submittedName>
        <fullName evidence="2">Uncharacterized protein</fullName>
    </submittedName>
</protein>
<sequence length="63" mass="7528">MLDRLRFIIKQKKDRIARNIPFLFEELKEDENALLRLYGLPITRLDIVIAIIGIYLLFSYGFK</sequence>
<name>A0A9E1B5H6_9BACT</name>
<comment type="caution">
    <text evidence="2">The sequence shown here is derived from an EMBL/GenBank/DDBJ whole genome shotgun (WGS) entry which is preliminary data.</text>
</comment>
<proteinExistence type="predicted"/>
<reference evidence="2" key="1">
    <citation type="submission" date="2021-02" db="EMBL/GenBank/DDBJ databases">
        <title>Infant gut strain persistence is associated with maternal origin, phylogeny, and functional potential including surface adhesion and iron acquisition.</title>
        <authorList>
            <person name="Lou Y.C."/>
        </authorList>
    </citation>
    <scope>NUCLEOTIDE SEQUENCE</scope>
    <source>
        <strain evidence="2">L3_101_000G1_dasL3_101_000G1_concoct_7_sub</strain>
    </source>
</reference>
<evidence type="ECO:0000256" key="1">
    <source>
        <dbReference type="SAM" id="Phobius"/>
    </source>
</evidence>
<dbReference type="EMBL" id="JAHAKR010000064">
    <property type="protein sequence ID" value="MBS5829646.1"/>
    <property type="molecule type" value="Genomic_DNA"/>
</dbReference>
<gene>
    <name evidence="2" type="ORF">KIC69_02285</name>
</gene>
<accession>A0A9E1B5H6</accession>
<dbReference type="AlphaFoldDB" id="A0A9E1B5H6"/>